<evidence type="ECO:0000259" key="6">
    <source>
        <dbReference type="PROSITE" id="PS50089"/>
    </source>
</evidence>
<evidence type="ECO:0000256" key="2">
    <source>
        <dbReference type="ARBA" id="ARBA00022771"/>
    </source>
</evidence>
<dbReference type="SUPFAM" id="SSF57850">
    <property type="entry name" value="RING/U-box"/>
    <property type="match status" value="1"/>
</dbReference>
<dbReference type="InterPro" id="IPR000504">
    <property type="entry name" value="RRM_dom"/>
</dbReference>
<name>A0A3M7T7R6_BRAPC</name>
<dbReference type="Proteomes" id="UP000276133">
    <property type="component" value="Unassembled WGS sequence"/>
</dbReference>
<dbReference type="GO" id="GO:0016874">
    <property type="term" value="F:ligase activity"/>
    <property type="evidence" value="ECO:0007669"/>
    <property type="project" value="UniProtKB-KW"/>
</dbReference>
<evidence type="ECO:0000256" key="1">
    <source>
        <dbReference type="ARBA" id="ARBA00022723"/>
    </source>
</evidence>
<dbReference type="PROSITE" id="PS50102">
    <property type="entry name" value="RRM"/>
    <property type="match status" value="1"/>
</dbReference>
<dbReference type="InterPro" id="IPR012677">
    <property type="entry name" value="Nucleotide-bd_a/b_plait_sf"/>
</dbReference>
<evidence type="ECO:0000313" key="8">
    <source>
        <dbReference type="EMBL" id="RNA43917.1"/>
    </source>
</evidence>
<sequence>MDTMPDIMVHGIPNVPNSKRILIEELNKYSGRLGPIRTVVLGPSRNFHKTNFAFVRYENPAIHQEAVKFLNEQGVPGTEIWFELNKKPTQPHHMLQDTPATPRVVNQLEQIREAQNERPREAEFIPIAELSPLPKAKSHNFSTGSCVVCMDDFSNVISVVSTQCGHLFCEPCLRRWVKAEQRSCPQCRTRLGRNYYSRLHY</sequence>
<dbReference type="OrthoDB" id="6105938at2759"/>
<evidence type="ECO:0000256" key="3">
    <source>
        <dbReference type="ARBA" id="ARBA00022833"/>
    </source>
</evidence>
<dbReference type="InterPro" id="IPR047134">
    <property type="entry name" value="RNF4"/>
</dbReference>
<dbReference type="InterPro" id="IPR017907">
    <property type="entry name" value="Znf_RING_CS"/>
</dbReference>
<keyword evidence="1" id="KW-0479">Metal-binding</keyword>
<dbReference type="Gene3D" id="3.30.40.10">
    <property type="entry name" value="Zinc/RING finger domain, C3HC4 (zinc finger)"/>
    <property type="match status" value="1"/>
</dbReference>
<keyword evidence="5" id="KW-0694">RNA-binding</keyword>
<dbReference type="Pfam" id="PF00076">
    <property type="entry name" value="RRM_1"/>
    <property type="match status" value="1"/>
</dbReference>
<evidence type="ECO:0000256" key="5">
    <source>
        <dbReference type="PROSITE-ProRule" id="PRU00176"/>
    </source>
</evidence>
<dbReference type="PROSITE" id="PS00518">
    <property type="entry name" value="ZF_RING_1"/>
    <property type="match status" value="1"/>
</dbReference>
<evidence type="ECO:0000313" key="9">
    <source>
        <dbReference type="Proteomes" id="UP000276133"/>
    </source>
</evidence>
<reference evidence="8 9" key="1">
    <citation type="journal article" date="2018" name="Sci. Rep.">
        <title>Genomic signatures of local adaptation to the degree of environmental predictability in rotifers.</title>
        <authorList>
            <person name="Franch-Gras L."/>
            <person name="Hahn C."/>
            <person name="Garcia-Roger E.M."/>
            <person name="Carmona M.J."/>
            <person name="Serra M."/>
            <person name="Gomez A."/>
        </authorList>
    </citation>
    <scope>NUCLEOTIDE SEQUENCE [LARGE SCALE GENOMIC DNA]</scope>
    <source>
        <strain evidence="8">HYR1</strain>
    </source>
</reference>
<dbReference type="PROSITE" id="PS50089">
    <property type="entry name" value="ZF_RING_2"/>
    <property type="match status" value="1"/>
</dbReference>
<dbReference type="SMART" id="SM00184">
    <property type="entry name" value="RING"/>
    <property type="match status" value="1"/>
</dbReference>
<evidence type="ECO:0000259" key="7">
    <source>
        <dbReference type="PROSITE" id="PS50102"/>
    </source>
</evidence>
<keyword evidence="2 4" id="KW-0863">Zinc-finger</keyword>
<keyword evidence="8" id="KW-0436">Ligase</keyword>
<proteinExistence type="predicted"/>
<gene>
    <name evidence="8" type="ORF">BpHYR1_001302</name>
</gene>
<keyword evidence="3" id="KW-0862">Zinc</keyword>
<dbReference type="Gene3D" id="3.30.70.330">
    <property type="match status" value="1"/>
</dbReference>
<keyword evidence="9" id="KW-1185">Reference proteome</keyword>
<dbReference type="InterPro" id="IPR001841">
    <property type="entry name" value="Znf_RING"/>
</dbReference>
<protein>
    <submittedName>
        <fullName evidence="8">E3 ubiquitin-ligase RNF4</fullName>
    </submittedName>
</protein>
<feature type="domain" description="RING-type" evidence="6">
    <location>
        <begin position="146"/>
        <end position="188"/>
    </location>
</feature>
<dbReference type="AlphaFoldDB" id="A0A3M7T7R6"/>
<dbReference type="SUPFAM" id="SSF54928">
    <property type="entry name" value="RNA-binding domain, RBD"/>
    <property type="match status" value="1"/>
</dbReference>
<dbReference type="GO" id="GO:0003723">
    <property type="term" value="F:RNA binding"/>
    <property type="evidence" value="ECO:0007669"/>
    <property type="project" value="UniProtKB-UniRule"/>
</dbReference>
<dbReference type="PANTHER" id="PTHR23041">
    <property type="entry name" value="RING FINGER DOMAIN-CONTAINING"/>
    <property type="match status" value="1"/>
</dbReference>
<dbReference type="Pfam" id="PF13639">
    <property type="entry name" value="zf-RING_2"/>
    <property type="match status" value="1"/>
</dbReference>
<dbReference type="InterPro" id="IPR013083">
    <property type="entry name" value="Znf_RING/FYVE/PHD"/>
</dbReference>
<dbReference type="GO" id="GO:0008270">
    <property type="term" value="F:zinc ion binding"/>
    <property type="evidence" value="ECO:0007669"/>
    <property type="project" value="UniProtKB-KW"/>
</dbReference>
<comment type="caution">
    <text evidence="8">The sequence shown here is derived from an EMBL/GenBank/DDBJ whole genome shotgun (WGS) entry which is preliminary data.</text>
</comment>
<organism evidence="8 9">
    <name type="scientific">Brachionus plicatilis</name>
    <name type="common">Marine rotifer</name>
    <name type="synonym">Brachionus muelleri</name>
    <dbReference type="NCBI Taxonomy" id="10195"/>
    <lineage>
        <taxon>Eukaryota</taxon>
        <taxon>Metazoa</taxon>
        <taxon>Spiralia</taxon>
        <taxon>Gnathifera</taxon>
        <taxon>Rotifera</taxon>
        <taxon>Eurotatoria</taxon>
        <taxon>Monogononta</taxon>
        <taxon>Pseudotrocha</taxon>
        <taxon>Ploima</taxon>
        <taxon>Brachionidae</taxon>
        <taxon>Brachionus</taxon>
    </lineage>
</organism>
<dbReference type="EMBL" id="REGN01000172">
    <property type="protein sequence ID" value="RNA43917.1"/>
    <property type="molecule type" value="Genomic_DNA"/>
</dbReference>
<feature type="domain" description="RRM" evidence="7">
    <location>
        <begin position="5"/>
        <end position="87"/>
    </location>
</feature>
<dbReference type="STRING" id="10195.A0A3M7T7R6"/>
<dbReference type="PANTHER" id="PTHR23041:SF78">
    <property type="entry name" value="E3 UBIQUITIN-PROTEIN LIGASE RNF4"/>
    <property type="match status" value="1"/>
</dbReference>
<accession>A0A3M7T7R6</accession>
<dbReference type="CDD" id="cd00590">
    <property type="entry name" value="RRM_SF"/>
    <property type="match status" value="1"/>
</dbReference>
<evidence type="ECO:0000256" key="4">
    <source>
        <dbReference type="PROSITE-ProRule" id="PRU00175"/>
    </source>
</evidence>
<dbReference type="InterPro" id="IPR035979">
    <property type="entry name" value="RBD_domain_sf"/>
</dbReference>